<dbReference type="GO" id="GO:0046854">
    <property type="term" value="P:phosphatidylinositol phosphate biosynthetic process"/>
    <property type="evidence" value="ECO:0007669"/>
    <property type="project" value="InterPro"/>
</dbReference>
<dbReference type="PROSITE" id="PS00630">
    <property type="entry name" value="IMP_2"/>
    <property type="match status" value="1"/>
</dbReference>
<evidence type="ECO:0000313" key="9">
    <source>
        <dbReference type="EMBL" id="ETZ06908.1"/>
    </source>
</evidence>
<feature type="binding site" evidence="7">
    <location>
        <position position="90"/>
    </location>
    <ligand>
        <name>Mg(2+)</name>
        <dbReference type="ChEBI" id="CHEBI:18420"/>
        <label>2</label>
    </ligand>
</feature>
<evidence type="ECO:0000256" key="8">
    <source>
        <dbReference type="RuleBase" id="RU364068"/>
    </source>
</evidence>
<gene>
    <name evidence="9" type="ORF">P618_200910</name>
</gene>
<evidence type="ECO:0000256" key="2">
    <source>
        <dbReference type="ARBA" id="ARBA00001946"/>
    </source>
</evidence>
<dbReference type="Gene3D" id="3.30.540.10">
    <property type="entry name" value="Fructose-1,6-Bisphosphatase, subunit A, domain 1"/>
    <property type="match status" value="1"/>
</dbReference>
<dbReference type="InterPro" id="IPR000760">
    <property type="entry name" value="Inositol_monophosphatase-like"/>
</dbReference>
<dbReference type="GO" id="GO:0007165">
    <property type="term" value="P:signal transduction"/>
    <property type="evidence" value="ECO:0007669"/>
    <property type="project" value="TreeGrafter"/>
</dbReference>
<dbReference type="InterPro" id="IPR022337">
    <property type="entry name" value="Inositol_monophosphatase_SuhB"/>
</dbReference>
<dbReference type="InterPro" id="IPR020583">
    <property type="entry name" value="Inositol_monoP_metal-BS"/>
</dbReference>
<dbReference type="Pfam" id="PF00459">
    <property type="entry name" value="Inositol_P"/>
    <property type="match status" value="1"/>
</dbReference>
<dbReference type="OrthoDB" id="9785695at2"/>
<evidence type="ECO:0000256" key="3">
    <source>
        <dbReference type="ARBA" id="ARBA00009759"/>
    </source>
</evidence>
<evidence type="ECO:0000313" key="10">
    <source>
        <dbReference type="Proteomes" id="UP000019112"/>
    </source>
</evidence>
<dbReference type="GO" id="GO:0046872">
    <property type="term" value="F:metal ion binding"/>
    <property type="evidence" value="ECO:0007669"/>
    <property type="project" value="UniProtKB-KW"/>
</dbReference>
<dbReference type="CDD" id="cd01639">
    <property type="entry name" value="IMPase"/>
    <property type="match status" value="1"/>
</dbReference>
<evidence type="ECO:0000256" key="5">
    <source>
        <dbReference type="ARBA" id="ARBA00022801"/>
    </source>
</evidence>
<organism evidence="9 10">
    <name type="scientific">Holospora obtusa F1</name>
    <dbReference type="NCBI Taxonomy" id="1399147"/>
    <lineage>
        <taxon>Bacteria</taxon>
        <taxon>Pseudomonadati</taxon>
        <taxon>Pseudomonadota</taxon>
        <taxon>Alphaproteobacteria</taxon>
        <taxon>Holosporales</taxon>
        <taxon>Holosporaceae</taxon>
        <taxon>Holospora</taxon>
    </lineage>
</organism>
<dbReference type="Gene3D" id="3.40.190.80">
    <property type="match status" value="1"/>
</dbReference>
<proteinExistence type="inferred from homology"/>
<dbReference type="PANTHER" id="PTHR20854">
    <property type="entry name" value="INOSITOL MONOPHOSPHATASE"/>
    <property type="match status" value="1"/>
</dbReference>
<feature type="binding site" evidence="7">
    <location>
        <position position="234"/>
    </location>
    <ligand>
        <name>Mg(2+)</name>
        <dbReference type="ChEBI" id="CHEBI:18420"/>
        <label>1</label>
        <note>catalytic</note>
    </ligand>
</feature>
<dbReference type="RefSeq" id="WP_021827695.1">
    <property type="nucleotide sequence ID" value="NZ_AWTR02000076.1"/>
</dbReference>
<evidence type="ECO:0000256" key="1">
    <source>
        <dbReference type="ARBA" id="ARBA00001033"/>
    </source>
</evidence>
<protein>
    <recommendedName>
        <fullName evidence="8">Inositol-1-monophosphatase</fullName>
        <ecNumber evidence="8">3.1.3.25</ecNumber>
    </recommendedName>
</protein>
<comment type="caution">
    <text evidence="9">The sequence shown here is derived from an EMBL/GenBank/DDBJ whole genome shotgun (WGS) entry which is preliminary data.</text>
</comment>
<comment type="similarity">
    <text evidence="3 8">Belongs to the inositol monophosphatase superfamily.</text>
</comment>
<dbReference type="InterPro" id="IPR020550">
    <property type="entry name" value="Inositol_monophosphatase_CS"/>
</dbReference>
<keyword evidence="6 7" id="KW-0460">Magnesium</keyword>
<dbReference type="EMBL" id="AWTR02000076">
    <property type="protein sequence ID" value="ETZ06908.1"/>
    <property type="molecule type" value="Genomic_DNA"/>
</dbReference>
<dbReference type="InterPro" id="IPR033942">
    <property type="entry name" value="IMPase"/>
</dbReference>
<name>W6TD81_HOLOB</name>
<dbReference type="PRINTS" id="PR00377">
    <property type="entry name" value="IMPHPHTASES"/>
</dbReference>
<dbReference type="GO" id="GO:0008934">
    <property type="term" value="F:inositol monophosphate 1-phosphatase activity"/>
    <property type="evidence" value="ECO:0007669"/>
    <property type="project" value="InterPro"/>
</dbReference>
<evidence type="ECO:0000256" key="6">
    <source>
        <dbReference type="ARBA" id="ARBA00022842"/>
    </source>
</evidence>
<dbReference type="eggNOG" id="COG0483">
    <property type="taxonomic scope" value="Bacteria"/>
</dbReference>
<dbReference type="STRING" id="1399147.P618_200910"/>
<accession>W6TD81</accession>
<feature type="binding site" evidence="7">
    <location>
        <position position="110"/>
    </location>
    <ligand>
        <name>Mg(2+)</name>
        <dbReference type="ChEBI" id="CHEBI:18420"/>
        <label>1</label>
        <note>catalytic</note>
    </ligand>
</feature>
<feature type="binding site" evidence="7">
    <location>
        <position position="108"/>
    </location>
    <ligand>
        <name>Mg(2+)</name>
        <dbReference type="ChEBI" id="CHEBI:18420"/>
        <label>1</label>
        <note>catalytic</note>
    </ligand>
</feature>
<dbReference type="Proteomes" id="UP000019112">
    <property type="component" value="Unassembled WGS sequence"/>
</dbReference>
<sequence>MLDFLYNYLPDRFCVCTVRAFSTPSSFVNVVTRLMFKVSGSLLRDFSEVEKLQGAEKSLKKFVSDAECRVEKVLYNGLKESYPGYAFLMEEGGYIAGEESNSPTWIIDPLDGSNNFSKGIPYFSISVSLYERQDFVMGVIYDPIRDEVFWAQKGVGAFLDQYKLRLSQKRPRNYIAMALPGPRHTPDQCQHILSLFHLLPDTLFRSFGSTALHLAYVSAGRLDASIEYSTRIWDSAAGIAIIREAGGKVSHQFTGPLQALKSSDIVAGHPEIYHTLCGILPVRQS</sequence>
<keyword evidence="5 8" id="KW-0378">Hydrolase</keyword>
<comment type="cofactor">
    <cofactor evidence="2 7 8">
        <name>Mg(2+)</name>
        <dbReference type="ChEBI" id="CHEBI:18420"/>
    </cofactor>
</comment>
<reference evidence="9 10" key="1">
    <citation type="journal article" date="2014" name="FEMS Microbiol. Lett.">
        <title>Draft genome sequences of three Holospora species (Holospora obtusa, Holospora undulata, and Holospora elegans), endonuclear symbiotic bacteria of the ciliate Paramecium caudatum.</title>
        <authorList>
            <person name="Dohra H."/>
            <person name="Tanaka K."/>
            <person name="Suzuki T."/>
            <person name="Fujishima M."/>
            <person name="Suzuki H."/>
        </authorList>
    </citation>
    <scope>NUCLEOTIDE SEQUENCE [LARGE SCALE GENOMIC DNA]</scope>
    <source>
        <strain evidence="9 10">F1</strain>
    </source>
</reference>
<dbReference type="SUPFAM" id="SSF56655">
    <property type="entry name" value="Carbohydrate phosphatase"/>
    <property type="match status" value="1"/>
</dbReference>
<dbReference type="EC" id="3.1.3.25" evidence="8"/>
<evidence type="ECO:0000256" key="7">
    <source>
        <dbReference type="PIRSR" id="PIRSR600760-2"/>
    </source>
</evidence>
<dbReference type="PRINTS" id="PR01959">
    <property type="entry name" value="SBIMPHPHTASE"/>
</dbReference>
<keyword evidence="4 7" id="KW-0479">Metal-binding</keyword>
<feature type="binding site" evidence="7">
    <location>
        <position position="111"/>
    </location>
    <ligand>
        <name>Mg(2+)</name>
        <dbReference type="ChEBI" id="CHEBI:18420"/>
        <label>1</label>
        <note>catalytic</note>
    </ligand>
</feature>
<keyword evidence="10" id="KW-1185">Reference proteome</keyword>
<dbReference type="PANTHER" id="PTHR20854:SF4">
    <property type="entry name" value="INOSITOL-1-MONOPHOSPHATASE-RELATED"/>
    <property type="match status" value="1"/>
</dbReference>
<dbReference type="AlphaFoldDB" id="W6TD81"/>
<comment type="catalytic activity">
    <reaction evidence="1 8">
        <text>a myo-inositol phosphate + H2O = myo-inositol + phosphate</text>
        <dbReference type="Rhea" id="RHEA:24056"/>
        <dbReference type="ChEBI" id="CHEBI:15377"/>
        <dbReference type="ChEBI" id="CHEBI:17268"/>
        <dbReference type="ChEBI" id="CHEBI:43474"/>
        <dbReference type="ChEBI" id="CHEBI:84139"/>
        <dbReference type="EC" id="3.1.3.25"/>
    </reaction>
</comment>
<dbReference type="PROSITE" id="PS00629">
    <property type="entry name" value="IMP_1"/>
    <property type="match status" value="1"/>
</dbReference>
<dbReference type="GO" id="GO:0006020">
    <property type="term" value="P:inositol metabolic process"/>
    <property type="evidence" value="ECO:0007669"/>
    <property type="project" value="TreeGrafter"/>
</dbReference>
<evidence type="ECO:0000256" key="4">
    <source>
        <dbReference type="ARBA" id="ARBA00022723"/>
    </source>
</evidence>